<feature type="region of interest" description="Disordered" evidence="2">
    <location>
        <begin position="234"/>
        <end position="265"/>
    </location>
</feature>
<evidence type="ECO:0000313" key="4">
    <source>
        <dbReference type="Proteomes" id="UP000663853"/>
    </source>
</evidence>
<evidence type="ECO:0008006" key="5">
    <source>
        <dbReference type="Google" id="ProtNLM"/>
    </source>
</evidence>
<dbReference type="SMART" id="SM00320">
    <property type="entry name" value="WD40"/>
    <property type="match status" value="2"/>
</dbReference>
<protein>
    <recommendedName>
        <fullName evidence="5">WD repeat-containing protein 7</fullName>
    </recommendedName>
</protein>
<accession>A0A8H3GT71</accession>
<dbReference type="PANTHER" id="PTHR44099">
    <property type="entry name" value="RABCONNECTIN-3B, ISOFORM A"/>
    <property type="match status" value="1"/>
</dbReference>
<gene>
    <name evidence="3" type="ORF">RDB_LOCUS65470</name>
</gene>
<dbReference type="SUPFAM" id="SSF48371">
    <property type="entry name" value="ARM repeat"/>
    <property type="match status" value="1"/>
</dbReference>
<dbReference type="InterPro" id="IPR049916">
    <property type="entry name" value="WDR72-like"/>
</dbReference>
<feature type="region of interest" description="Disordered" evidence="2">
    <location>
        <begin position="117"/>
        <end position="136"/>
    </location>
</feature>
<dbReference type="InterPro" id="IPR015943">
    <property type="entry name" value="WD40/YVTN_repeat-like_dom_sf"/>
</dbReference>
<dbReference type="SUPFAM" id="SSF50969">
    <property type="entry name" value="YVTN repeat-like/Quinoprotein amine dehydrogenase"/>
    <property type="match status" value="1"/>
</dbReference>
<sequence>MSSQSLKVTATCASYDTLASQTASRSVWHSQPTTLTGCLTSQNRVALALGCKDGSVFTFTSSTEQAPLDSKQPPSIQVPSDSEIAITRKRAPMSAPHPRATSPEPTYRPLSPSALSVSAFSNRSGSGTHTPNPLAVPSRARITQAGISRASIEAPKARVEVGDEQEKLRAMLAKGSTPGISTKMRRVSLGSLESFEGRDRAERKTSDASRGPMSLARSVVDIAFGGLGARVPATSSSAPVLTPTNDESEDGTASTRSPSISESALDTSAAVKSGLDVSSLKLQLRNHILPAHGGFGEAVTGLKAISDQDMYICLQASGTLSLLSLADGFCLASVHADDLPRLNPPQEYQRADSVAGSWEWVNMSFAPYIEACIHTQPTCICGNLCCQSIIVMIVARPHSNSLPSRSTHSRIAMYKIPEFNPETVPDLSIAMEKVGEWLLQADAMTVGFVVGHSGLMLAYINGHGDAIMSPLNMLPPPPEGVIEKLEHNMAPPAPSIGIMPIPNPFGAFKPREAAQIHVKTQHRNGRVLIGAERTLGPCWDWSKADEADEEILGMRVYAQGLIGSEILAAIWTSERALVYKTDDGQAEFRRLSESLARDIMDVHTSSSREFSVIRGSGLEVYKIRKTDPKGDSASSSKDATYYCEKVNAPPFQSTLQSAAIVSLLGQFYAVTIGTPSDSSLTIGLQHLSRDSKPNENLWCSRANPTQEFIETTAVLPVDIDSVFVARSNGQLHRATFAELLLNPGSGSNEDTRVARATRLWFVTEEWSKTVYILGALNDGGIACWDARTLKLVARWTIFITELQTVICLSLGDERLGKLKGCLMAVAADGTIAVIVLDGMQLHCVIPGSPALLDRICIGSDNLLLFYSHGLARLWDMKTHEFWRSMQQNKGEELLDQGGWFEVPVGRWEAPRPIHLLGALQNNISSPDASTTLVVDVSSLSDLAGKHPPTAQSQDRYLDPARGQISQIIASLAPCGLDDDVDKACKDAFEADDGGKVSWGLISERFGASSIVVSEDAAGVWKVSPRYTALRLLSVIALLRAAATFEEYEQHVSRILAFYVGCLADAVGPEFQPPSLGVLATFWVSSSNEVRQAARIIFESRLAQMDDVEVVQCVTFWREHLPTLQPPEMAHSPLAVQALIVCAVIAASKHSLLPTVCVIDIAKSIALYLHDELEASTSPANRILSIELSSRGFQVWQHHVDAMEMLRALFGFAVAPSGGGKNTGGKEARAAVLQIAASSTPLFMTTLSLDITQPKSTEHRRATMQLVAFIIRKKPLVLYPNLPRLVETVVKSLDPNLTIERDAIVQAATEILAEVVRIYPSVDFHNATQKLAVGTPEGAVIVYDLKTATRLYVLEGHSRRLTVLSFSPDGRRLATASLEESVVMVWKVGASFTSWFAPGVPPRQGHGHGEPFKRLDFNVGDEAHMTIAATLEWVNFTWPTDRTARLSIRDSVLTFNC</sequence>
<dbReference type="PANTHER" id="PTHR44099:SF4">
    <property type="entry name" value="RABCONNECTIN-3B, ISOFORM A"/>
    <property type="match status" value="1"/>
</dbReference>
<name>A0A8H3GT71_9AGAM</name>
<dbReference type="EMBL" id="CAJMXA010001564">
    <property type="protein sequence ID" value="CAE6464175.1"/>
    <property type="molecule type" value="Genomic_DNA"/>
</dbReference>
<dbReference type="GO" id="GO:0005737">
    <property type="term" value="C:cytoplasm"/>
    <property type="evidence" value="ECO:0007669"/>
    <property type="project" value="TreeGrafter"/>
</dbReference>
<feature type="repeat" description="WD" evidence="1">
    <location>
        <begin position="1353"/>
        <end position="1383"/>
    </location>
</feature>
<reference evidence="3" key="1">
    <citation type="submission" date="2021-01" db="EMBL/GenBank/DDBJ databases">
        <authorList>
            <person name="Kaushik A."/>
        </authorList>
    </citation>
    <scope>NUCLEOTIDE SEQUENCE</scope>
    <source>
        <strain evidence="3">AG6-10EEA</strain>
    </source>
</reference>
<dbReference type="Proteomes" id="UP000663853">
    <property type="component" value="Unassembled WGS sequence"/>
</dbReference>
<proteinExistence type="predicted"/>
<dbReference type="Gene3D" id="2.130.10.10">
    <property type="entry name" value="YVTN repeat-like/Quinoprotein amine dehydrogenase"/>
    <property type="match status" value="2"/>
</dbReference>
<feature type="compositionally biased region" description="Polar residues" evidence="2">
    <location>
        <begin position="117"/>
        <end position="131"/>
    </location>
</feature>
<keyword evidence="1" id="KW-0853">WD repeat</keyword>
<dbReference type="InterPro" id="IPR016024">
    <property type="entry name" value="ARM-type_fold"/>
</dbReference>
<dbReference type="InterPro" id="IPR001680">
    <property type="entry name" value="WD40_rpt"/>
</dbReference>
<evidence type="ECO:0000313" key="3">
    <source>
        <dbReference type="EMBL" id="CAE6464175.1"/>
    </source>
</evidence>
<dbReference type="PROSITE" id="PS50082">
    <property type="entry name" value="WD_REPEATS_2"/>
    <property type="match status" value="1"/>
</dbReference>
<evidence type="ECO:0000256" key="1">
    <source>
        <dbReference type="PROSITE-ProRule" id="PRU00221"/>
    </source>
</evidence>
<comment type="caution">
    <text evidence="3">The sequence shown here is derived from an EMBL/GenBank/DDBJ whole genome shotgun (WGS) entry which is preliminary data.</text>
</comment>
<dbReference type="InterPro" id="IPR011044">
    <property type="entry name" value="Quino_amine_DH_bsu"/>
</dbReference>
<evidence type="ECO:0000256" key="2">
    <source>
        <dbReference type="SAM" id="MobiDB-lite"/>
    </source>
</evidence>
<feature type="region of interest" description="Disordered" evidence="2">
    <location>
        <begin position="89"/>
        <end position="112"/>
    </location>
</feature>
<organism evidence="3 4">
    <name type="scientific">Rhizoctonia solani</name>
    <dbReference type="NCBI Taxonomy" id="456999"/>
    <lineage>
        <taxon>Eukaryota</taxon>
        <taxon>Fungi</taxon>
        <taxon>Dikarya</taxon>
        <taxon>Basidiomycota</taxon>
        <taxon>Agaricomycotina</taxon>
        <taxon>Agaricomycetes</taxon>
        <taxon>Cantharellales</taxon>
        <taxon>Ceratobasidiaceae</taxon>
        <taxon>Rhizoctonia</taxon>
    </lineage>
</organism>